<evidence type="ECO:0000313" key="7">
    <source>
        <dbReference type="Proteomes" id="UP000623776"/>
    </source>
</evidence>
<evidence type="ECO:0000256" key="2">
    <source>
        <dbReference type="ARBA" id="ARBA00012528"/>
    </source>
</evidence>
<dbReference type="Pfam" id="PF05228">
    <property type="entry name" value="CHASE4"/>
    <property type="match status" value="1"/>
</dbReference>
<keyword evidence="7" id="KW-1185">Reference proteome</keyword>
<dbReference type="SUPFAM" id="SSF55073">
    <property type="entry name" value="Nucleotide cyclase"/>
    <property type="match status" value="1"/>
</dbReference>
<reference evidence="7" key="1">
    <citation type="journal article" date="2019" name="Int. J. Syst. Evol. Microbiol.">
        <title>The Global Catalogue of Microorganisms (GCM) 10K type strain sequencing project: providing services to taxonomists for standard genome sequencing and annotation.</title>
        <authorList>
            <consortium name="The Broad Institute Genomics Platform"/>
            <consortium name="The Broad Institute Genome Sequencing Center for Infectious Disease"/>
            <person name="Wu L."/>
            <person name="Ma J."/>
        </authorList>
    </citation>
    <scope>NUCLEOTIDE SEQUENCE [LARGE SCALE GENOMIC DNA]</scope>
    <source>
        <strain evidence="7">KCTC 22154</strain>
    </source>
</reference>
<organism evidence="6 7">
    <name type="scientific">Vreelandella hamiltonii</name>
    <dbReference type="NCBI Taxonomy" id="502829"/>
    <lineage>
        <taxon>Bacteria</taxon>
        <taxon>Pseudomonadati</taxon>
        <taxon>Pseudomonadota</taxon>
        <taxon>Gammaproteobacteria</taxon>
        <taxon>Oceanospirillales</taxon>
        <taxon>Halomonadaceae</taxon>
        <taxon>Vreelandella</taxon>
    </lineage>
</organism>
<dbReference type="SUPFAM" id="SSF158472">
    <property type="entry name" value="HAMP domain-like"/>
    <property type="match status" value="1"/>
</dbReference>
<comment type="catalytic activity">
    <reaction evidence="3">
        <text>2 GTP = 3',3'-c-di-GMP + 2 diphosphate</text>
        <dbReference type="Rhea" id="RHEA:24898"/>
        <dbReference type="ChEBI" id="CHEBI:33019"/>
        <dbReference type="ChEBI" id="CHEBI:37565"/>
        <dbReference type="ChEBI" id="CHEBI:58805"/>
        <dbReference type="EC" id="2.7.7.65"/>
    </reaction>
</comment>
<dbReference type="EC" id="2.7.7.65" evidence="2"/>
<dbReference type="FunFam" id="3.30.70.270:FF:000001">
    <property type="entry name" value="Diguanylate cyclase domain protein"/>
    <property type="match status" value="1"/>
</dbReference>
<dbReference type="InterPro" id="IPR029787">
    <property type="entry name" value="Nucleotide_cyclase"/>
</dbReference>
<keyword evidence="4" id="KW-0812">Transmembrane</keyword>
<dbReference type="PANTHER" id="PTHR45138:SF9">
    <property type="entry name" value="DIGUANYLATE CYCLASE DGCM-RELATED"/>
    <property type="match status" value="1"/>
</dbReference>
<dbReference type="InterPro" id="IPR050469">
    <property type="entry name" value="Diguanylate_Cyclase"/>
</dbReference>
<sequence>MVQRWPLSLRFRFLALLGSVLLCAMLALGALSHWLIFPALQAEERDAAHRELDRTARGLVLSQQQLHAQVRDWAHWDDTYRFLQGDYPGFTEVNFSAQMFEDMRYQLMVLFTLDGELYLLSGIDPQTGQFSTCTSATGECAWMAPWTQTMQLAIEEGHANEVHIAIEGWPALLAGSPILQTDESGPAVGWLFKIRALNDSWQALMADYTGLPIALSVTDATHPPEAQLTFSDDTAYAEQYFPTLGNDSQLALGIELNRHGYLSSLTTFNYVLIWTAVLMSLVIGLVLLVLERLVLTPLRQLTHFTQQLAPAEAATLTLVERRDEIGTLSRAFHHQLDCQHRLNAELLTLSTHDPLTGLPNRRLFDQRLEAAISDAQQHPVAVMMLDIDHFKLYNDHYGHVQGDRCLEQVGQVFERCAAGRGYLIARTGGEEFSALLLTTEPSQALQLGQDIIAAIDQLALPHATSPVCHHVTISVGVGSLQDSQTAQPSAVMSTADQALYLAKAQGRHRAVRFASPLASDASSTHNTPP</sequence>
<dbReference type="EMBL" id="BMXN01000022">
    <property type="protein sequence ID" value="GGW36188.1"/>
    <property type="molecule type" value="Genomic_DNA"/>
</dbReference>
<name>A0A8H9I514_9GAMM</name>
<dbReference type="AlphaFoldDB" id="A0A8H9I514"/>
<dbReference type="GO" id="GO:0005886">
    <property type="term" value="C:plasma membrane"/>
    <property type="evidence" value="ECO:0007669"/>
    <property type="project" value="TreeGrafter"/>
</dbReference>
<protein>
    <recommendedName>
        <fullName evidence="2">diguanylate cyclase</fullName>
        <ecNumber evidence="2">2.7.7.65</ecNumber>
    </recommendedName>
</protein>
<keyword evidence="4" id="KW-0472">Membrane</keyword>
<dbReference type="InterPro" id="IPR043128">
    <property type="entry name" value="Rev_trsase/Diguanyl_cyclase"/>
</dbReference>
<dbReference type="GO" id="GO:0052621">
    <property type="term" value="F:diguanylate cyclase activity"/>
    <property type="evidence" value="ECO:0007669"/>
    <property type="project" value="UniProtKB-EC"/>
</dbReference>
<evidence type="ECO:0000256" key="3">
    <source>
        <dbReference type="ARBA" id="ARBA00034247"/>
    </source>
</evidence>
<dbReference type="NCBIfam" id="TIGR00254">
    <property type="entry name" value="GGDEF"/>
    <property type="match status" value="1"/>
</dbReference>
<accession>A0A8H9I514</accession>
<dbReference type="PANTHER" id="PTHR45138">
    <property type="entry name" value="REGULATORY COMPONENTS OF SENSORY TRANSDUCTION SYSTEM"/>
    <property type="match status" value="1"/>
</dbReference>
<evidence type="ECO:0000259" key="5">
    <source>
        <dbReference type="PROSITE" id="PS50887"/>
    </source>
</evidence>
<dbReference type="RefSeq" id="WP_189464015.1">
    <property type="nucleotide sequence ID" value="NZ_BMXN01000022.1"/>
</dbReference>
<dbReference type="CDD" id="cd06225">
    <property type="entry name" value="HAMP"/>
    <property type="match status" value="1"/>
</dbReference>
<dbReference type="GO" id="GO:0043709">
    <property type="term" value="P:cell adhesion involved in single-species biofilm formation"/>
    <property type="evidence" value="ECO:0007669"/>
    <property type="project" value="TreeGrafter"/>
</dbReference>
<dbReference type="PROSITE" id="PS50887">
    <property type="entry name" value="GGDEF"/>
    <property type="match status" value="1"/>
</dbReference>
<comment type="caution">
    <text evidence="6">The sequence shown here is derived from an EMBL/GenBank/DDBJ whole genome shotgun (WGS) entry which is preliminary data.</text>
</comment>
<feature type="domain" description="GGDEF" evidence="5">
    <location>
        <begin position="378"/>
        <end position="515"/>
    </location>
</feature>
<comment type="cofactor">
    <cofactor evidence="1">
        <name>Mg(2+)</name>
        <dbReference type="ChEBI" id="CHEBI:18420"/>
    </cofactor>
</comment>
<dbReference type="Gene3D" id="3.30.70.270">
    <property type="match status" value="1"/>
</dbReference>
<dbReference type="Gene3D" id="6.10.340.10">
    <property type="match status" value="1"/>
</dbReference>
<dbReference type="SMART" id="SM00267">
    <property type="entry name" value="GGDEF"/>
    <property type="match status" value="1"/>
</dbReference>
<dbReference type="GO" id="GO:1902201">
    <property type="term" value="P:negative regulation of bacterial-type flagellum-dependent cell motility"/>
    <property type="evidence" value="ECO:0007669"/>
    <property type="project" value="TreeGrafter"/>
</dbReference>
<evidence type="ECO:0000256" key="4">
    <source>
        <dbReference type="SAM" id="Phobius"/>
    </source>
</evidence>
<feature type="transmembrane region" description="Helical" evidence="4">
    <location>
        <begin position="268"/>
        <end position="290"/>
    </location>
</feature>
<dbReference type="InterPro" id="IPR000160">
    <property type="entry name" value="GGDEF_dom"/>
</dbReference>
<evidence type="ECO:0000313" key="6">
    <source>
        <dbReference type="EMBL" id="GGW36188.1"/>
    </source>
</evidence>
<keyword evidence="4" id="KW-1133">Transmembrane helix</keyword>
<dbReference type="CDD" id="cd01949">
    <property type="entry name" value="GGDEF"/>
    <property type="match status" value="1"/>
</dbReference>
<dbReference type="Proteomes" id="UP000623776">
    <property type="component" value="Unassembled WGS sequence"/>
</dbReference>
<evidence type="ECO:0000256" key="1">
    <source>
        <dbReference type="ARBA" id="ARBA00001946"/>
    </source>
</evidence>
<proteinExistence type="predicted"/>
<gene>
    <name evidence="6" type="ORF">GCM10007157_29480</name>
</gene>
<dbReference type="InterPro" id="IPR007892">
    <property type="entry name" value="CHASE4"/>
</dbReference>
<dbReference type="Pfam" id="PF00990">
    <property type="entry name" value="GGDEF"/>
    <property type="match status" value="1"/>
</dbReference>